<evidence type="ECO:0000259" key="16">
    <source>
        <dbReference type="PROSITE" id="PS50026"/>
    </source>
</evidence>
<dbReference type="GO" id="GO:0080090">
    <property type="term" value="P:regulation of primary metabolic process"/>
    <property type="evidence" value="ECO:0007669"/>
    <property type="project" value="UniProtKB-ARBA"/>
</dbReference>
<dbReference type="SUPFAM" id="SSF57196">
    <property type="entry name" value="EGF/Laminin"/>
    <property type="match status" value="3"/>
</dbReference>
<dbReference type="PROSITE" id="PS50025">
    <property type="entry name" value="LAM_G_DOMAIN"/>
    <property type="match status" value="2"/>
</dbReference>
<dbReference type="PANTHER" id="PTHR12916:SF14">
    <property type="entry name" value="CRUMBS 1, CELL POLARITY COMPLEX COMPONENT"/>
    <property type="match status" value="1"/>
</dbReference>
<sequence length="678" mass="74669">SRAARVACLNYYSNGPSDDSPLPAFIGCMRDVFVDWQLIVPENWLSDSAVNVSPGCSHRDRCLDVPCQNKGQCLNLWQSYQCRCPRPYEGQDCEEEHVTTRFGNEDSQSYAAFIVTNDLGHNLSISLFLRTRRHYGLLLVLANSSSQYLHMWLEDGKVTVQLNNFESLKAESAIDDGEVHFVRVEVADDRMALYVAAQKQGDVEVRAVNVQAGDTVYVGGMLESWMTSVFGGYFKGCIQDLRINDRRLQFFGLDTSVRSFPLELMENVTAGCTGDNTCSTNPCLNGGMCYSMWDDFTCTCPPKTAGRRCEEVRWCELSPCPTDSECKMLNQGYECYSNATFLNDSTVLSYRGNGHISRNLTNLSLNLRTRKRNTAILHAEKGSELVTLSVQGGFVFMELQKQGVSTVSISSRTSVSDGEWHSIHLFMAVPWAQTSRWTLVLDEEIEEAITSRSQGGNLNFLRQGVDIFVGGLAPDAGWSLTGCLGTVELGGIALPYSSSSDVNLPRVQEEQFIQTSLQPPLLGCSGAPVCEPNPCLNGGECQDLFNNYNCSCAAGWAGRRCNFFTDTCASSPCVHGNCSVNGLTYDCTCEFGYAGVDCDEEVDMCENHLCAHGGTCLHGPDRYACLCPENFTGPLCKRPKLPVSVCGDDNRNYTCFNGGNCTDRELSCDCPPGFIGHR</sequence>
<dbReference type="PROSITE" id="PS01186">
    <property type="entry name" value="EGF_2"/>
    <property type="match status" value="3"/>
</dbReference>
<keyword evidence="13" id="KW-0325">Glycoprotein</keyword>
<dbReference type="FunFam" id="2.10.25.10:FF:000565">
    <property type="entry name" value="Predicted protein"/>
    <property type="match status" value="1"/>
</dbReference>
<keyword evidence="10" id="KW-1133">Transmembrane helix</keyword>
<feature type="domain" description="EGF-like" evidence="16">
    <location>
        <begin position="601"/>
        <end position="637"/>
    </location>
</feature>
<dbReference type="GO" id="GO:0016324">
    <property type="term" value="C:apical plasma membrane"/>
    <property type="evidence" value="ECO:0007669"/>
    <property type="project" value="UniProtKB-SubCell"/>
</dbReference>
<feature type="domain" description="EGF-like" evidence="16">
    <location>
        <begin position="642"/>
        <end position="678"/>
    </location>
</feature>
<dbReference type="InterPro" id="IPR000742">
    <property type="entry name" value="EGF"/>
</dbReference>
<keyword evidence="4 14" id="KW-0245">EGF-like domain</keyword>
<dbReference type="GO" id="GO:0003002">
    <property type="term" value="P:regionalization"/>
    <property type="evidence" value="ECO:0007669"/>
    <property type="project" value="UniProtKB-ARBA"/>
</dbReference>
<dbReference type="GO" id="GO:0030182">
    <property type="term" value="P:neuron differentiation"/>
    <property type="evidence" value="ECO:0007669"/>
    <property type="project" value="UniProtKB-ARBA"/>
</dbReference>
<dbReference type="InterPro" id="IPR001881">
    <property type="entry name" value="EGF-like_Ca-bd_dom"/>
</dbReference>
<comment type="subcellular location">
    <subcellularLocation>
        <location evidence="1">Apical cell membrane</location>
        <topology evidence="1">Single-pass type I membrane protein</topology>
    </subcellularLocation>
</comment>
<evidence type="ECO:0000256" key="5">
    <source>
        <dbReference type="ARBA" id="ARBA00022553"/>
    </source>
</evidence>
<dbReference type="InterPro" id="IPR013032">
    <property type="entry name" value="EGF-like_CS"/>
</dbReference>
<dbReference type="CDD" id="cd00110">
    <property type="entry name" value="LamG"/>
    <property type="match status" value="2"/>
</dbReference>
<keyword evidence="18" id="KW-1185">Reference proteome</keyword>
<evidence type="ECO:0000256" key="6">
    <source>
        <dbReference type="ARBA" id="ARBA00022692"/>
    </source>
</evidence>
<organism evidence="17 18">
    <name type="scientific">Sander lucioperca</name>
    <name type="common">Pike-perch</name>
    <name type="synonym">Perca lucioperca</name>
    <dbReference type="NCBI Taxonomy" id="283035"/>
    <lineage>
        <taxon>Eukaryota</taxon>
        <taxon>Metazoa</taxon>
        <taxon>Chordata</taxon>
        <taxon>Craniata</taxon>
        <taxon>Vertebrata</taxon>
        <taxon>Euteleostomi</taxon>
        <taxon>Actinopterygii</taxon>
        <taxon>Neopterygii</taxon>
        <taxon>Teleostei</taxon>
        <taxon>Neoteleostei</taxon>
        <taxon>Acanthomorphata</taxon>
        <taxon>Eupercaria</taxon>
        <taxon>Perciformes</taxon>
        <taxon>Percoidei</taxon>
        <taxon>Percidae</taxon>
        <taxon>Luciopercinae</taxon>
        <taxon>Sander</taxon>
    </lineage>
</organism>
<keyword evidence="11" id="KW-0472">Membrane</keyword>
<evidence type="ECO:0000313" key="17">
    <source>
        <dbReference type="Ensembl" id="ENSSLUP00000025043.1"/>
    </source>
</evidence>
<evidence type="ECO:0000256" key="1">
    <source>
        <dbReference type="ARBA" id="ARBA00004247"/>
    </source>
</evidence>
<evidence type="ECO:0000256" key="4">
    <source>
        <dbReference type="ARBA" id="ARBA00022536"/>
    </source>
</evidence>
<evidence type="ECO:0000259" key="15">
    <source>
        <dbReference type="PROSITE" id="PS50025"/>
    </source>
</evidence>
<evidence type="ECO:0000256" key="10">
    <source>
        <dbReference type="ARBA" id="ARBA00022989"/>
    </source>
</evidence>
<dbReference type="GO" id="GO:0048592">
    <property type="term" value="P:eye morphogenesis"/>
    <property type="evidence" value="ECO:0007669"/>
    <property type="project" value="UniProtKB-ARBA"/>
</dbReference>
<dbReference type="CDD" id="cd00054">
    <property type="entry name" value="EGF_CA"/>
    <property type="match status" value="4"/>
</dbReference>
<dbReference type="InterPro" id="IPR013320">
    <property type="entry name" value="ConA-like_dom_sf"/>
</dbReference>
<dbReference type="GO" id="GO:0048468">
    <property type="term" value="P:cell development"/>
    <property type="evidence" value="ECO:0007669"/>
    <property type="project" value="UniProtKB-ARBA"/>
</dbReference>
<dbReference type="Gene3D" id="2.10.25.10">
    <property type="entry name" value="Laminin"/>
    <property type="match status" value="5"/>
</dbReference>
<dbReference type="Gene3D" id="2.60.120.200">
    <property type="match status" value="2"/>
</dbReference>
<feature type="domain" description="Laminin G" evidence="15">
    <location>
        <begin position="337"/>
        <end position="524"/>
    </location>
</feature>
<evidence type="ECO:0000256" key="13">
    <source>
        <dbReference type="ARBA" id="ARBA00023180"/>
    </source>
</evidence>
<feature type="disulfide bond" evidence="14">
    <location>
        <begin position="568"/>
        <end position="578"/>
    </location>
</feature>
<keyword evidence="6" id="KW-0812">Transmembrane</keyword>
<keyword evidence="9" id="KW-0221">Differentiation</keyword>
<dbReference type="AlphaFoldDB" id="A0A8C9YHK6"/>
<keyword evidence="2" id="KW-0217">Developmental protein</keyword>
<dbReference type="FunFam" id="2.60.120.200:FF:000252">
    <property type="entry name" value="Crumbs 1, cell polarity complex component"/>
    <property type="match status" value="1"/>
</dbReference>
<feature type="disulfide bond" evidence="14">
    <location>
        <begin position="627"/>
        <end position="636"/>
    </location>
</feature>
<feature type="domain" description="EGF-like" evidence="16">
    <location>
        <begin position="526"/>
        <end position="562"/>
    </location>
</feature>
<dbReference type="GO" id="GO:0008593">
    <property type="term" value="P:regulation of Notch signaling pathway"/>
    <property type="evidence" value="ECO:0007669"/>
    <property type="project" value="UniProtKB-ARBA"/>
</dbReference>
<proteinExistence type="predicted"/>
<comment type="caution">
    <text evidence="14">Lacks conserved residue(s) required for the propagation of feature annotation.</text>
</comment>
<feature type="disulfide bond" evidence="14">
    <location>
        <begin position="589"/>
        <end position="598"/>
    </location>
</feature>
<evidence type="ECO:0000256" key="8">
    <source>
        <dbReference type="ARBA" id="ARBA00022737"/>
    </source>
</evidence>
<keyword evidence="7" id="KW-0732">Signal</keyword>
<keyword evidence="8" id="KW-0677">Repeat</keyword>
<feature type="domain" description="EGF-like" evidence="16">
    <location>
        <begin position="274"/>
        <end position="310"/>
    </location>
</feature>
<keyword evidence="3" id="KW-1003">Cell membrane</keyword>
<dbReference type="SMART" id="SM00181">
    <property type="entry name" value="EGF"/>
    <property type="match status" value="6"/>
</dbReference>
<feature type="disulfide bond" evidence="14">
    <location>
        <begin position="300"/>
        <end position="309"/>
    </location>
</feature>
<dbReference type="Pfam" id="PF02210">
    <property type="entry name" value="Laminin_G_2"/>
    <property type="match status" value="2"/>
</dbReference>
<dbReference type="GO" id="GO:0051241">
    <property type="term" value="P:negative regulation of multicellular organismal process"/>
    <property type="evidence" value="ECO:0007669"/>
    <property type="project" value="UniProtKB-ARBA"/>
</dbReference>
<dbReference type="Proteomes" id="UP000694568">
    <property type="component" value="Unplaced"/>
</dbReference>
<evidence type="ECO:0000256" key="14">
    <source>
        <dbReference type="PROSITE-ProRule" id="PRU00076"/>
    </source>
</evidence>
<evidence type="ECO:0000256" key="9">
    <source>
        <dbReference type="ARBA" id="ARBA00022782"/>
    </source>
</evidence>
<keyword evidence="5" id="KW-0597">Phosphoprotein</keyword>
<dbReference type="GO" id="GO:0007219">
    <property type="term" value="P:Notch signaling pathway"/>
    <property type="evidence" value="ECO:0007669"/>
    <property type="project" value="TreeGrafter"/>
</dbReference>
<feature type="domain" description="EGF-like" evidence="16">
    <location>
        <begin position="564"/>
        <end position="599"/>
    </location>
</feature>
<evidence type="ECO:0000256" key="7">
    <source>
        <dbReference type="ARBA" id="ARBA00022729"/>
    </source>
</evidence>
<evidence type="ECO:0000313" key="18">
    <source>
        <dbReference type="Proteomes" id="UP000694568"/>
    </source>
</evidence>
<protein>
    <submittedName>
        <fullName evidence="17">Crumbs cell polarity complex component 1</fullName>
    </submittedName>
</protein>
<name>A0A8C9YHK6_SANLU</name>
<keyword evidence="12 14" id="KW-1015">Disulfide bond</keyword>
<dbReference type="GO" id="GO:0009967">
    <property type="term" value="P:positive regulation of signal transduction"/>
    <property type="evidence" value="ECO:0007669"/>
    <property type="project" value="UniProtKB-ARBA"/>
</dbReference>
<dbReference type="FunFam" id="2.10.25.10:FF:000255">
    <property type="entry name" value="Sushi, nidogen and EGF-like domains 1"/>
    <property type="match status" value="1"/>
</dbReference>
<feature type="domain" description="Laminin G" evidence="15">
    <location>
        <begin position="100"/>
        <end position="272"/>
    </location>
</feature>
<dbReference type="PROSITE" id="PS00022">
    <property type="entry name" value="EGF_1"/>
    <property type="match status" value="5"/>
</dbReference>
<dbReference type="InterPro" id="IPR000152">
    <property type="entry name" value="EGF-type_Asp/Asn_hydroxyl_site"/>
</dbReference>
<dbReference type="SMART" id="SM00179">
    <property type="entry name" value="EGF_CA"/>
    <property type="match status" value="4"/>
</dbReference>
<dbReference type="Pfam" id="PF12661">
    <property type="entry name" value="hEGF"/>
    <property type="match status" value="1"/>
</dbReference>
<reference evidence="17" key="1">
    <citation type="submission" date="2025-08" db="UniProtKB">
        <authorList>
            <consortium name="Ensembl"/>
        </authorList>
    </citation>
    <scope>IDENTIFICATION</scope>
</reference>
<evidence type="ECO:0000256" key="2">
    <source>
        <dbReference type="ARBA" id="ARBA00022473"/>
    </source>
</evidence>
<evidence type="ECO:0000256" key="11">
    <source>
        <dbReference type="ARBA" id="ARBA00023136"/>
    </source>
</evidence>
<feature type="disulfide bond" evidence="14">
    <location>
        <begin position="84"/>
        <end position="93"/>
    </location>
</feature>
<feature type="domain" description="EGF-like" evidence="16">
    <location>
        <begin position="58"/>
        <end position="94"/>
    </location>
</feature>
<dbReference type="GeneTree" id="ENSGT00940000155152"/>
<dbReference type="PROSITE" id="PS50026">
    <property type="entry name" value="EGF_3"/>
    <property type="match status" value="6"/>
</dbReference>
<dbReference type="FunFam" id="2.10.25.10:FF:000348">
    <property type="entry name" value="Crumbs 1, cell polarity complex component"/>
    <property type="match status" value="1"/>
</dbReference>
<accession>A0A8C9YHK6</accession>
<evidence type="ECO:0000256" key="3">
    <source>
        <dbReference type="ARBA" id="ARBA00022475"/>
    </source>
</evidence>
<dbReference type="GO" id="GO:0005509">
    <property type="term" value="F:calcium ion binding"/>
    <property type="evidence" value="ECO:0007669"/>
    <property type="project" value="InterPro"/>
</dbReference>
<dbReference type="GO" id="GO:0005112">
    <property type="term" value="F:Notch binding"/>
    <property type="evidence" value="ECO:0007669"/>
    <property type="project" value="TreeGrafter"/>
</dbReference>
<dbReference type="SUPFAM" id="SSF49899">
    <property type="entry name" value="Concanavalin A-like lectins/glucanases"/>
    <property type="match status" value="2"/>
</dbReference>
<dbReference type="PROSITE" id="PS00010">
    <property type="entry name" value="ASX_HYDROXYL"/>
    <property type="match status" value="2"/>
</dbReference>
<feature type="disulfide bond" evidence="14">
    <location>
        <begin position="552"/>
        <end position="561"/>
    </location>
</feature>
<dbReference type="Pfam" id="PF00008">
    <property type="entry name" value="EGF"/>
    <property type="match status" value="4"/>
</dbReference>
<dbReference type="FunFam" id="2.10.25.10:FF:000123">
    <property type="entry name" value="Crumbs homolog 1 (Drosophila)"/>
    <property type="match status" value="1"/>
</dbReference>
<dbReference type="FunFam" id="2.60.120.200:FF:000055">
    <property type="entry name" value="Crumbs cell polarity complex component 1"/>
    <property type="match status" value="1"/>
</dbReference>
<dbReference type="GO" id="GO:0060255">
    <property type="term" value="P:regulation of macromolecule metabolic process"/>
    <property type="evidence" value="ECO:0007669"/>
    <property type="project" value="UniProtKB-ARBA"/>
</dbReference>
<dbReference type="GO" id="GO:0051093">
    <property type="term" value="P:negative regulation of developmental process"/>
    <property type="evidence" value="ECO:0007669"/>
    <property type="project" value="UniProtKB-ARBA"/>
</dbReference>
<dbReference type="FunFam" id="2.10.25.10:FF:000282">
    <property type="entry name" value="Crumbs cell polarity complex component 2"/>
    <property type="match status" value="1"/>
</dbReference>
<dbReference type="Ensembl" id="ENSSLUT00000025849.1">
    <property type="protein sequence ID" value="ENSSLUP00000025043.1"/>
    <property type="gene ID" value="ENSSLUG00000011404.1"/>
</dbReference>
<dbReference type="SMART" id="SM00282">
    <property type="entry name" value="LamG"/>
    <property type="match status" value="2"/>
</dbReference>
<evidence type="ECO:0000256" key="12">
    <source>
        <dbReference type="ARBA" id="ARBA00023157"/>
    </source>
</evidence>
<reference evidence="17" key="2">
    <citation type="submission" date="2025-09" db="UniProtKB">
        <authorList>
            <consortium name="Ensembl"/>
        </authorList>
    </citation>
    <scope>IDENTIFICATION</scope>
</reference>
<dbReference type="PANTHER" id="PTHR12916">
    <property type="entry name" value="CYTOCHROME C OXIDASE POLYPEPTIDE VIC-2"/>
    <property type="match status" value="1"/>
</dbReference>
<dbReference type="InterPro" id="IPR001791">
    <property type="entry name" value="Laminin_G"/>
</dbReference>